<evidence type="ECO:0000313" key="5">
    <source>
        <dbReference type="EMBL" id="PYI01329.1"/>
    </source>
</evidence>
<dbReference type="SUPFAM" id="SSF51430">
    <property type="entry name" value="NAD(P)-linked oxidoreductase"/>
    <property type="match status" value="1"/>
</dbReference>
<evidence type="ECO:0000256" key="3">
    <source>
        <dbReference type="ARBA" id="ARBA00038157"/>
    </source>
</evidence>
<feature type="domain" description="NADP-dependent oxidoreductase" evidence="4">
    <location>
        <begin position="29"/>
        <end position="332"/>
    </location>
</feature>
<reference evidence="5 6" key="1">
    <citation type="submission" date="2018-02" db="EMBL/GenBank/DDBJ databases">
        <title>The genomes of Aspergillus section Nigri reveals drivers in fungal speciation.</title>
        <authorList>
            <consortium name="DOE Joint Genome Institute"/>
            <person name="Vesth T.C."/>
            <person name="Nybo J."/>
            <person name="Theobald S."/>
            <person name="Brandl J."/>
            <person name="Frisvad J.C."/>
            <person name="Nielsen K.F."/>
            <person name="Lyhne E.K."/>
            <person name="Kogle M.E."/>
            <person name="Kuo A."/>
            <person name="Riley R."/>
            <person name="Clum A."/>
            <person name="Nolan M."/>
            <person name="Lipzen A."/>
            <person name="Salamov A."/>
            <person name="Henrissat B."/>
            <person name="Wiebenga A."/>
            <person name="De vries R.P."/>
            <person name="Grigoriev I.V."/>
            <person name="Mortensen U.H."/>
            <person name="Andersen M.R."/>
            <person name="Baker S.E."/>
        </authorList>
    </citation>
    <scope>NUCLEOTIDE SEQUENCE [LARGE SCALE GENOMIC DNA]</scope>
    <source>
        <strain evidence="5 6">CBS 121057</strain>
    </source>
</reference>
<sequence length="382" mass="41932">MAATSAPGPQSLLGRHRLLSPTAAVRVSPLSLGGMSLGEKWAGRLGLVTKETAFELLDTFYELGGSFIDTANAYQGGQSEEWIGEWMEQRGRRSEMVIATKYTLSPVTGQPLQESNYGGNGTKSMHVSINKSLQSLRTDYIDIYFVHAWDYSTDIPELMQSLNHLVAQGKVLYLGISDTPAWVVSKANTYARAHGLRPFSVYQGRYSAVCRDLERDVIPMCRDEGMAIHAWGVLGNGMFEPNSYIRSPTADASDRVRNSPHLLSGREEKVSAVLDNVAKRHGVPITSVALAYAMQKAPYFFPVVGGRKVEHLKANVEALSLELTPEDVKEIETGYDFDLGFPHSFLCPRGHVAGGPQDVAFSAGMGHFDYVQPTQAIRPYKG</sequence>
<dbReference type="EMBL" id="KZ826418">
    <property type="protein sequence ID" value="PYI01329.1"/>
    <property type="molecule type" value="Genomic_DNA"/>
</dbReference>
<name>A0A319EKB6_ASPSB</name>
<dbReference type="STRING" id="1448318.A0A319EKB6"/>
<accession>A0A319EKB6</accession>
<keyword evidence="2" id="KW-0560">Oxidoreductase</keyword>
<dbReference type="PANTHER" id="PTHR43364:SF7">
    <property type="entry name" value="NADP-DEPENDENT OXIDOREDUCTASE DOMAIN-CONTAINING PROTEIN-RELATED"/>
    <property type="match status" value="1"/>
</dbReference>
<protein>
    <submittedName>
        <fullName evidence="5">Aryl-alcohol dehydrogenase</fullName>
    </submittedName>
</protein>
<dbReference type="Pfam" id="PF00248">
    <property type="entry name" value="Aldo_ket_red"/>
    <property type="match status" value="1"/>
</dbReference>
<gene>
    <name evidence="5" type="ORF">BO78DRAFT_436147</name>
</gene>
<proteinExistence type="inferred from homology"/>
<evidence type="ECO:0000256" key="1">
    <source>
        <dbReference type="ARBA" id="ARBA00022857"/>
    </source>
</evidence>
<dbReference type="PANTHER" id="PTHR43364">
    <property type="entry name" value="NADH-SPECIFIC METHYLGLYOXAL REDUCTASE-RELATED"/>
    <property type="match status" value="1"/>
</dbReference>
<dbReference type="GO" id="GO:0016491">
    <property type="term" value="F:oxidoreductase activity"/>
    <property type="evidence" value="ECO:0007669"/>
    <property type="project" value="UniProtKB-KW"/>
</dbReference>
<comment type="similarity">
    <text evidence="3">Belongs to the aldo/keto reductase family. Aldo/keto reductase 2 subfamily.</text>
</comment>
<dbReference type="InterPro" id="IPR050523">
    <property type="entry name" value="AKR_Detox_Biosynth"/>
</dbReference>
<evidence type="ECO:0000259" key="4">
    <source>
        <dbReference type="Pfam" id="PF00248"/>
    </source>
</evidence>
<dbReference type="AlphaFoldDB" id="A0A319EKB6"/>
<dbReference type="Gene3D" id="3.20.20.100">
    <property type="entry name" value="NADP-dependent oxidoreductase domain"/>
    <property type="match status" value="1"/>
</dbReference>
<dbReference type="InterPro" id="IPR036812">
    <property type="entry name" value="NAD(P)_OxRdtase_dom_sf"/>
</dbReference>
<keyword evidence="1" id="KW-0521">NADP</keyword>
<keyword evidence="6" id="KW-1185">Reference proteome</keyword>
<evidence type="ECO:0000256" key="2">
    <source>
        <dbReference type="ARBA" id="ARBA00023002"/>
    </source>
</evidence>
<organism evidence="5 6">
    <name type="scientific">Aspergillus sclerotiicarbonarius (strain CBS 121057 / IBT 28362)</name>
    <dbReference type="NCBI Taxonomy" id="1448318"/>
    <lineage>
        <taxon>Eukaryota</taxon>
        <taxon>Fungi</taxon>
        <taxon>Dikarya</taxon>
        <taxon>Ascomycota</taxon>
        <taxon>Pezizomycotina</taxon>
        <taxon>Eurotiomycetes</taxon>
        <taxon>Eurotiomycetidae</taxon>
        <taxon>Eurotiales</taxon>
        <taxon>Aspergillaceae</taxon>
        <taxon>Aspergillus</taxon>
        <taxon>Aspergillus subgen. Circumdati</taxon>
    </lineage>
</organism>
<evidence type="ECO:0000313" key="6">
    <source>
        <dbReference type="Proteomes" id="UP000248423"/>
    </source>
</evidence>
<dbReference type="Proteomes" id="UP000248423">
    <property type="component" value="Unassembled WGS sequence"/>
</dbReference>
<dbReference type="InterPro" id="IPR023210">
    <property type="entry name" value="NADP_OxRdtase_dom"/>
</dbReference>
<dbReference type="OrthoDB" id="48988at2759"/>
<dbReference type="VEuPathDB" id="FungiDB:BO78DRAFT_436147"/>